<evidence type="ECO:0000256" key="3">
    <source>
        <dbReference type="PROSITE-ProRule" id="PRU00023"/>
    </source>
</evidence>
<feature type="repeat" description="ANK" evidence="3">
    <location>
        <begin position="964"/>
        <end position="996"/>
    </location>
</feature>
<dbReference type="Pfam" id="PF12796">
    <property type="entry name" value="Ank_2"/>
    <property type="match status" value="1"/>
</dbReference>
<dbReference type="InterPro" id="IPR002110">
    <property type="entry name" value="Ankyrin_rpt"/>
</dbReference>
<dbReference type="InterPro" id="IPR036770">
    <property type="entry name" value="Ankyrin_rpt-contain_sf"/>
</dbReference>
<dbReference type="GO" id="GO:0006357">
    <property type="term" value="P:regulation of transcription by RNA polymerase II"/>
    <property type="evidence" value="ECO:0007669"/>
    <property type="project" value="TreeGrafter"/>
</dbReference>
<feature type="region of interest" description="Disordered" evidence="5">
    <location>
        <begin position="1356"/>
        <end position="1386"/>
    </location>
</feature>
<evidence type="ECO:0000256" key="1">
    <source>
        <dbReference type="ARBA" id="ARBA00022737"/>
    </source>
</evidence>
<protein>
    <recommendedName>
        <fullName evidence="8">Ankyrin</fullName>
    </recommendedName>
</protein>
<dbReference type="Gene3D" id="1.25.40.20">
    <property type="entry name" value="Ankyrin repeat-containing domain"/>
    <property type="match status" value="4"/>
</dbReference>
<evidence type="ECO:0000313" key="7">
    <source>
        <dbReference type="Proteomes" id="UP000799428"/>
    </source>
</evidence>
<evidence type="ECO:0000313" key="6">
    <source>
        <dbReference type="EMBL" id="KAF2708484.1"/>
    </source>
</evidence>
<keyword evidence="2 3" id="KW-0040">ANK repeat</keyword>
<proteinExistence type="predicted"/>
<keyword evidence="1" id="KW-0677">Repeat</keyword>
<evidence type="ECO:0000256" key="2">
    <source>
        <dbReference type="ARBA" id="ARBA00023043"/>
    </source>
</evidence>
<evidence type="ECO:0000256" key="4">
    <source>
        <dbReference type="SAM" id="Coils"/>
    </source>
</evidence>
<dbReference type="PANTHER" id="PTHR24126">
    <property type="entry name" value="ANKYRIN REPEAT, PH AND SEC7 DOMAIN CONTAINING PROTEIN SECG-RELATED"/>
    <property type="match status" value="1"/>
</dbReference>
<keyword evidence="4" id="KW-0175">Coiled coil</keyword>
<dbReference type="PANTHER" id="PTHR24126:SF14">
    <property type="entry name" value="ANK_REP_REGION DOMAIN-CONTAINING PROTEIN"/>
    <property type="match status" value="1"/>
</dbReference>
<dbReference type="GO" id="GO:0005634">
    <property type="term" value="C:nucleus"/>
    <property type="evidence" value="ECO:0007669"/>
    <property type="project" value="TreeGrafter"/>
</dbReference>
<dbReference type="PROSITE" id="PS50088">
    <property type="entry name" value="ANK_REPEAT"/>
    <property type="match status" value="1"/>
</dbReference>
<dbReference type="SMART" id="SM00248">
    <property type="entry name" value="ANK"/>
    <property type="match status" value="11"/>
</dbReference>
<feature type="coiled-coil region" evidence="4">
    <location>
        <begin position="786"/>
        <end position="813"/>
    </location>
</feature>
<dbReference type="Proteomes" id="UP000799428">
    <property type="component" value="Unassembled WGS sequence"/>
</dbReference>
<evidence type="ECO:0008006" key="8">
    <source>
        <dbReference type="Google" id="ProtNLM"/>
    </source>
</evidence>
<sequence>MKARRSLQQLIEDAGLSPVLTRQPCLPAPTQPVITASEDDHTLARGLLVEQRRRNPDYRDPNKLKRIFKTSKEKEKLLDTNQWEFSQEEIDQALLAVIDKPTTSSGLIQAFLNLGAKVNFIDTSDDKKNKGSKKANGLRRRSTVLQQAAGFRRADSVSLLASSGADQTTLDNALRAALSANDHACIQELLRHGADINNFPNALSDAVRSNNQNLVRLLMRAPKALRPDIVSSCLPAAVQHKSEPIASLLVGNGADPNFNGAAALSMAISSRDFRLSVALVAGSIPLTSVSLQTLLEVVMNMQQTPQETLQYLQLLLCCGLPPDSPGLSGLLAAASKRNDVPLAQLLIQYGVSTASNDVECLRNALSNANWALADLILQTPISPANASTALTFLPITTPESERFPVIRALVHHGASGTSLARWLIKAVEEGDFQLMDLLLQAGAPLESGNSRALHSAVARKDIKSLQTLLKSRPTPQSLSELFPLLRQGYTPAERLEMSQLLLEHGARGLEVDQALVDAVADTSNTRDLALITEFVRHGANVDHNGGKAIALAVTQADTPIVHLLCGCKPSISSTSVALPLTFDANGKRHSTTLQLIEILLTNGIEEGPAVQLLKIAVKGGPDNLDIINRLTVANARLSGPAFQYAIALKSTPKKSPIISSLLKRGIPQSAQNEALAAETRYAVQSNDVVVLKELLDHGASVNYNDGEALSVSVASGASTLTKLLLNGKDIPSRTSVTKAFRALFHDPNFQRKSSNEAGQVTIAKELLARGVEQPAIDSALRAVLDVARTETNLENLENLVDLLLENNADVNTADGTCFVFAAKQNLALLSKLLAYSPEFRTLVPTLISSKLPEDNVVKAVQACFNHGCTSEDLYYVGKSNGLKKPVLFLAMEEYPRSEALMKSLLEHGCNPDITAPGIISSAVGEENLPIIVWALAQPQKLISSAVIVALLTAGASPTRAAPLSEAVPIGVAARNGREDIVQELLNRGADASARDKWNRSALFYASRTPVTSIVQLLSTHSLKDDGSLHEAARCLHLENATILVKKGHDPNFPSRFHSGRHALGELSLNAQIINGAQLSKARQLIRLLLSNGANPKFRARNERSTVVLCLDNPYNALELTEALLETEVWQELSDEAHMYCDTASGIWYSPIKYVEHVPSPARTRCKTELIDLLRDKGCTPRYYSEHPEQPDGAVGMPAAVAALANRQKEHQLSLRLAREAADHARTLEENSHRDLLRRKHEQQEADLALQAAAAAKWQQLEQTKHNFEVQRVQSAEAMKRQEKVAWHNLSLQQEADTATHRLQIEERKSSVGYAAEAKMANLRQQEIEHRAAIERKALTEKEQLYERNVKRQRQLTDRLDESAQLHARLRQERPAIEGPGQWGSVD</sequence>
<dbReference type="SUPFAM" id="SSF48403">
    <property type="entry name" value="Ankyrin repeat"/>
    <property type="match status" value="2"/>
</dbReference>
<dbReference type="GO" id="GO:0061629">
    <property type="term" value="F:RNA polymerase II-specific DNA-binding transcription factor binding"/>
    <property type="evidence" value="ECO:0007669"/>
    <property type="project" value="TreeGrafter"/>
</dbReference>
<dbReference type="EMBL" id="MU005772">
    <property type="protein sequence ID" value="KAF2708484.1"/>
    <property type="molecule type" value="Genomic_DNA"/>
</dbReference>
<evidence type="ECO:0000256" key="5">
    <source>
        <dbReference type="SAM" id="MobiDB-lite"/>
    </source>
</evidence>
<dbReference type="OrthoDB" id="3182339at2759"/>
<gene>
    <name evidence="6" type="ORF">K504DRAFT_468816</name>
</gene>
<accession>A0A6G1K6N9</accession>
<organism evidence="6 7">
    <name type="scientific">Pleomassaria siparia CBS 279.74</name>
    <dbReference type="NCBI Taxonomy" id="1314801"/>
    <lineage>
        <taxon>Eukaryota</taxon>
        <taxon>Fungi</taxon>
        <taxon>Dikarya</taxon>
        <taxon>Ascomycota</taxon>
        <taxon>Pezizomycotina</taxon>
        <taxon>Dothideomycetes</taxon>
        <taxon>Pleosporomycetidae</taxon>
        <taxon>Pleosporales</taxon>
        <taxon>Pleomassariaceae</taxon>
        <taxon>Pleomassaria</taxon>
    </lineage>
</organism>
<name>A0A6G1K6N9_9PLEO</name>
<dbReference type="PROSITE" id="PS50297">
    <property type="entry name" value="ANK_REP_REGION"/>
    <property type="match status" value="1"/>
</dbReference>
<feature type="compositionally biased region" description="Basic and acidic residues" evidence="5">
    <location>
        <begin position="1356"/>
        <end position="1375"/>
    </location>
</feature>
<reference evidence="6" key="1">
    <citation type="journal article" date="2020" name="Stud. Mycol.">
        <title>101 Dothideomycetes genomes: a test case for predicting lifestyles and emergence of pathogens.</title>
        <authorList>
            <person name="Haridas S."/>
            <person name="Albert R."/>
            <person name="Binder M."/>
            <person name="Bloem J."/>
            <person name="Labutti K."/>
            <person name="Salamov A."/>
            <person name="Andreopoulos B."/>
            <person name="Baker S."/>
            <person name="Barry K."/>
            <person name="Bills G."/>
            <person name="Bluhm B."/>
            <person name="Cannon C."/>
            <person name="Castanera R."/>
            <person name="Culley D."/>
            <person name="Daum C."/>
            <person name="Ezra D."/>
            <person name="Gonzalez J."/>
            <person name="Henrissat B."/>
            <person name="Kuo A."/>
            <person name="Liang C."/>
            <person name="Lipzen A."/>
            <person name="Lutzoni F."/>
            <person name="Magnuson J."/>
            <person name="Mondo S."/>
            <person name="Nolan M."/>
            <person name="Ohm R."/>
            <person name="Pangilinan J."/>
            <person name="Park H.-J."/>
            <person name="Ramirez L."/>
            <person name="Alfaro M."/>
            <person name="Sun H."/>
            <person name="Tritt A."/>
            <person name="Yoshinaga Y."/>
            <person name="Zwiers L.-H."/>
            <person name="Turgeon B."/>
            <person name="Goodwin S."/>
            <person name="Spatafora J."/>
            <person name="Crous P."/>
            <person name="Grigoriev I."/>
        </authorList>
    </citation>
    <scope>NUCLEOTIDE SEQUENCE</scope>
    <source>
        <strain evidence="6">CBS 279.74</strain>
    </source>
</reference>
<keyword evidence="7" id="KW-1185">Reference proteome</keyword>